<dbReference type="SUPFAM" id="SSF56784">
    <property type="entry name" value="HAD-like"/>
    <property type="match status" value="1"/>
</dbReference>
<evidence type="ECO:0000256" key="2">
    <source>
        <dbReference type="ARBA" id="ARBA00004496"/>
    </source>
</evidence>
<keyword evidence="5" id="KW-0963">Cytoplasm</keyword>
<reference evidence="14 15" key="1">
    <citation type="journal article" date="2021" name="Cell">
        <title>Tracing the genetic footprints of vertebrate landing in non-teleost ray-finned fishes.</title>
        <authorList>
            <person name="Bi X."/>
            <person name="Wang K."/>
            <person name="Yang L."/>
            <person name="Pan H."/>
            <person name="Jiang H."/>
            <person name="Wei Q."/>
            <person name="Fang M."/>
            <person name="Yu H."/>
            <person name="Zhu C."/>
            <person name="Cai Y."/>
            <person name="He Y."/>
            <person name="Gan X."/>
            <person name="Zeng H."/>
            <person name="Yu D."/>
            <person name="Zhu Y."/>
            <person name="Jiang H."/>
            <person name="Qiu Q."/>
            <person name="Yang H."/>
            <person name="Zhang Y.E."/>
            <person name="Wang W."/>
            <person name="Zhu M."/>
            <person name="He S."/>
            <person name="Zhang G."/>
        </authorList>
    </citation>
    <scope>NUCLEOTIDE SEQUENCE [LARGE SCALE GENOMIC DNA]</scope>
    <source>
        <strain evidence="14">Bchr_013</strain>
    </source>
</reference>
<evidence type="ECO:0000256" key="8">
    <source>
        <dbReference type="ARBA" id="ARBA00022801"/>
    </source>
</evidence>
<evidence type="ECO:0000256" key="4">
    <source>
        <dbReference type="ARBA" id="ARBA00011245"/>
    </source>
</evidence>
<proteinExistence type="inferred from homology"/>
<gene>
    <name evidence="14" type="primary">Nt5c3b</name>
    <name evidence="14" type="ORF">GTO96_0011013</name>
</gene>
<accession>A0A8X8BM95</accession>
<comment type="similarity">
    <text evidence="3">Belongs to the pyrimidine 5'-nucleotidase family.</text>
</comment>
<comment type="subunit">
    <text evidence="4">Monomer.</text>
</comment>
<dbReference type="GO" id="GO:0008253">
    <property type="term" value="F:5'-nucleotidase activity"/>
    <property type="evidence" value="ECO:0007669"/>
    <property type="project" value="UniProtKB-EC"/>
</dbReference>
<name>A0A8X8BM95_POLSE</name>
<feature type="non-terminal residue" evidence="14">
    <location>
        <position position="56"/>
    </location>
</feature>
<evidence type="ECO:0000256" key="12">
    <source>
        <dbReference type="ARBA" id="ARBA00046090"/>
    </source>
</evidence>
<evidence type="ECO:0000256" key="9">
    <source>
        <dbReference type="ARBA" id="ARBA00022842"/>
    </source>
</evidence>
<dbReference type="GO" id="GO:0000166">
    <property type="term" value="F:nucleotide binding"/>
    <property type="evidence" value="ECO:0007669"/>
    <property type="project" value="UniProtKB-KW"/>
</dbReference>
<keyword evidence="6" id="KW-0479">Metal-binding</keyword>
<comment type="catalytic activity">
    <reaction evidence="13">
        <text>N(7)-methyl-GMP + H2O = N(7)-methylguanosine + phosphate</text>
        <dbReference type="Rhea" id="RHEA:37107"/>
        <dbReference type="ChEBI" id="CHEBI:15377"/>
        <dbReference type="ChEBI" id="CHEBI:20794"/>
        <dbReference type="ChEBI" id="CHEBI:43474"/>
        <dbReference type="ChEBI" id="CHEBI:58285"/>
        <dbReference type="EC" id="3.1.3.91"/>
    </reaction>
</comment>
<keyword evidence="15" id="KW-1185">Reference proteome</keyword>
<comment type="catalytic activity">
    <reaction evidence="11">
        <text>CMP + H2O = cytidine + phosphate</text>
        <dbReference type="Rhea" id="RHEA:29367"/>
        <dbReference type="ChEBI" id="CHEBI:15377"/>
        <dbReference type="ChEBI" id="CHEBI:17562"/>
        <dbReference type="ChEBI" id="CHEBI:43474"/>
        <dbReference type="ChEBI" id="CHEBI:60377"/>
        <dbReference type="EC" id="3.1.3.91"/>
    </reaction>
</comment>
<feature type="non-terminal residue" evidence="14">
    <location>
        <position position="1"/>
    </location>
</feature>
<comment type="catalytic activity">
    <reaction evidence="1">
        <text>a ribonucleoside 5'-phosphate + H2O = a ribonucleoside + phosphate</text>
        <dbReference type="Rhea" id="RHEA:12484"/>
        <dbReference type="ChEBI" id="CHEBI:15377"/>
        <dbReference type="ChEBI" id="CHEBI:18254"/>
        <dbReference type="ChEBI" id="CHEBI:43474"/>
        <dbReference type="ChEBI" id="CHEBI:58043"/>
        <dbReference type="EC" id="3.1.3.5"/>
    </reaction>
</comment>
<evidence type="ECO:0000256" key="10">
    <source>
        <dbReference type="ARBA" id="ARBA00023080"/>
    </source>
</evidence>
<dbReference type="GO" id="GO:0000287">
    <property type="term" value="F:magnesium ion binding"/>
    <property type="evidence" value="ECO:0007669"/>
    <property type="project" value="InterPro"/>
</dbReference>
<keyword evidence="10" id="KW-0546">Nucleotide metabolism</keyword>
<dbReference type="InterPro" id="IPR006434">
    <property type="entry name" value="Pyrimidine_nucleotidase_eu"/>
</dbReference>
<dbReference type="InterPro" id="IPR036412">
    <property type="entry name" value="HAD-like_sf"/>
</dbReference>
<evidence type="ECO:0000313" key="14">
    <source>
        <dbReference type="EMBL" id="KAG2460736.1"/>
    </source>
</evidence>
<comment type="subcellular location">
    <subcellularLocation>
        <location evidence="2">Cytoplasm</location>
    </subcellularLocation>
</comment>
<evidence type="ECO:0000313" key="15">
    <source>
        <dbReference type="Proteomes" id="UP000886611"/>
    </source>
</evidence>
<dbReference type="Gene3D" id="3.40.50.1000">
    <property type="entry name" value="HAD superfamily/HAD-like"/>
    <property type="match status" value="1"/>
</dbReference>
<dbReference type="GO" id="GO:0009117">
    <property type="term" value="P:nucleotide metabolic process"/>
    <property type="evidence" value="ECO:0007669"/>
    <property type="project" value="UniProtKB-KW"/>
</dbReference>
<evidence type="ECO:0000256" key="7">
    <source>
        <dbReference type="ARBA" id="ARBA00022741"/>
    </source>
</evidence>
<dbReference type="InterPro" id="IPR023214">
    <property type="entry name" value="HAD_sf"/>
</dbReference>
<keyword evidence="8" id="KW-0378">Hydrolase</keyword>
<sequence length="56" mass="6375">MADGVENMENILKIGYLNDKVDKLRGQYLEGYDIVLEKDETLNVVNAILQYISAQN</sequence>
<evidence type="ECO:0000256" key="6">
    <source>
        <dbReference type="ARBA" id="ARBA00022723"/>
    </source>
</evidence>
<evidence type="ECO:0000256" key="3">
    <source>
        <dbReference type="ARBA" id="ARBA00008389"/>
    </source>
</evidence>
<dbReference type="AlphaFoldDB" id="A0A8X8BM95"/>
<comment type="caution">
    <text evidence="14">The sequence shown here is derived from an EMBL/GenBank/DDBJ whole genome shotgun (WGS) entry which is preliminary data.</text>
</comment>
<dbReference type="PANTHER" id="PTHR13045">
    <property type="entry name" value="5'-NUCLEOTIDASE"/>
    <property type="match status" value="1"/>
</dbReference>
<protein>
    <submittedName>
        <fullName evidence="14">5NT3B nucleotidase</fullName>
    </submittedName>
</protein>
<evidence type="ECO:0000256" key="13">
    <source>
        <dbReference type="ARBA" id="ARBA00048583"/>
    </source>
</evidence>
<keyword evidence="7" id="KW-0547">Nucleotide-binding</keyword>
<dbReference type="Proteomes" id="UP000886611">
    <property type="component" value="Unassembled WGS sequence"/>
</dbReference>
<evidence type="ECO:0000256" key="11">
    <source>
        <dbReference type="ARBA" id="ARBA00036362"/>
    </source>
</evidence>
<evidence type="ECO:0000256" key="1">
    <source>
        <dbReference type="ARBA" id="ARBA00000815"/>
    </source>
</evidence>
<dbReference type="PANTHER" id="PTHR13045:SF15">
    <property type="entry name" value="7-METHYLGUANOSINE PHOSPHATE-SPECIFIC 5'-NUCLEOTIDASE"/>
    <property type="match status" value="1"/>
</dbReference>
<comment type="function">
    <text evidence="12">Specifically hydrolyzes 7-methylguanosine monophosphate (m(7)GMP) to 7-methylguanosine and inorganic phosphate. The specific activity for m(7)GMP may protect cells against undesired salvage of m(7)GMP and its incorporation into nucleic acids. Also has weak activity for CMP. UMP and purine nucleotides are poor substrates.</text>
</comment>
<dbReference type="EMBL" id="JAATIS010004753">
    <property type="protein sequence ID" value="KAG2460736.1"/>
    <property type="molecule type" value="Genomic_DNA"/>
</dbReference>
<organism evidence="14 15">
    <name type="scientific">Polypterus senegalus</name>
    <name type="common">Senegal bichir</name>
    <dbReference type="NCBI Taxonomy" id="55291"/>
    <lineage>
        <taxon>Eukaryota</taxon>
        <taxon>Metazoa</taxon>
        <taxon>Chordata</taxon>
        <taxon>Craniata</taxon>
        <taxon>Vertebrata</taxon>
        <taxon>Euteleostomi</taxon>
        <taxon>Actinopterygii</taxon>
        <taxon>Polypteriformes</taxon>
        <taxon>Polypteridae</taxon>
        <taxon>Polypterus</taxon>
    </lineage>
</organism>
<evidence type="ECO:0000256" key="5">
    <source>
        <dbReference type="ARBA" id="ARBA00022490"/>
    </source>
</evidence>
<dbReference type="Pfam" id="PF05822">
    <property type="entry name" value="UMPH-1"/>
    <property type="match status" value="1"/>
</dbReference>
<dbReference type="GO" id="GO:0005737">
    <property type="term" value="C:cytoplasm"/>
    <property type="evidence" value="ECO:0007669"/>
    <property type="project" value="UniProtKB-SubCell"/>
</dbReference>
<keyword evidence="9" id="KW-0460">Magnesium</keyword>